<dbReference type="Proteomes" id="UP000070319">
    <property type="component" value="Unassembled WGS sequence"/>
</dbReference>
<accession>A0A139LVL3</accession>
<organism evidence="2">
    <name type="scientific">Bacteroides intestinalis</name>
    <dbReference type="NCBI Taxonomy" id="329854"/>
    <lineage>
        <taxon>Bacteria</taxon>
        <taxon>Pseudomonadati</taxon>
        <taxon>Bacteroidota</taxon>
        <taxon>Bacteroidia</taxon>
        <taxon>Bacteroidales</taxon>
        <taxon>Bacteroidaceae</taxon>
        <taxon>Bacteroides</taxon>
    </lineage>
</organism>
<keyword evidence="1" id="KW-1133">Transmembrane helix</keyword>
<reference evidence="2 3" key="1">
    <citation type="submission" date="2016-02" db="EMBL/GenBank/DDBJ databases">
        <authorList>
            <person name="Wen L."/>
            <person name="He K."/>
            <person name="Yang H."/>
        </authorList>
    </citation>
    <scope>NUCLEOTIDE SEQUENCE [LARGE SCALE GENOMIC DNA]</scope>
    <source>
        <strain evidence="2 3">KLE1704</strain>
    </source>
</reference>
<evidence type="ECO:0000313" key="2">
    <source>
        <dbReference type="EMBL" id="KXT55480.1"/>
    </source>
</evidence>
<dbReference type="SUPFAM" id="SSF51126">
    <property type="entry name" value="Pectin lyase-like"/>
    <property type="match status" value="1"/>
</dbReference>
<comment type="caution">
    <text evidence="2">The sequence shown here is derived from an EMBL/GenBank/DDBJ whole genome shotgun (WGS) entry which is preliminary data.</text>
</comment>
<evidence type="ECO:0008006" key="4">
    <source>
        <dbReference type="Google" id="ProtNLM"/>
    </source>
</evidence>
<evidence type="ECO:0000256" key="1">
    <source>
        <dbReference type="SAM" id="Phobius"/>
    </source>
</evidence>
<name>A0A139LVL3_9BACE</name>
<gene>
    <name evidence="2" type="ORF">HMPREF2531_00086</name>
</gene>
<dbReference type="InterPro" id="IPR006626">
    <property type="entry name" value="PbH1"/>
</dbReference>
<evidence type="ECO:0000313" key="3">
    <source>
        <dbReference type="Proteomes" id="UP000070319"/>
    </source>
</evidence>
<keyword evidence="1" id="KW-0812">Transmembrane</keyword>
<keyword evidence="1" id="KW-0472">Membrane</keyword>
<dbReference type="AlphaFoldDB" id="A0A139LVL3"/>
<dbReference type="PATRIC" id="fig|329854.7.peg.87"/>
<proteinExistence type="predicted"/>
<dbReference type="InterPro" id="IPR011050">
    <property type="entry name" value="Pectin_lyase_fold/virulence"/>
</dbReference>
<dbReference type="SMART" id="SM00710">
    <property type="entry name" value="PbH1"/>
    <property type="match status" value="5"/>
</dbReference>
<protein>
    <recommendedName>
        <fullName evidence="4">Right-handed parallel beta-helix repeat-containing protein</fullName>
    </recommendedName>
</protein>
<dbReference type="Gene3D" id="2.160.20.10">
    <property type="entry name" value="Single-stranded right-handed beta-helix, Pectin lyase-like"/>
    <property type="match status" value="1"/>
</dbReference>
<dbReference type="EMBL" id="LTDF01000004">
    <property type="protein sequence ID" value="KXT55480.1"/>
    <property type="molecule type" value="Genomic_DNA"/>
</dbReference>
<feature type="transmembrane region" description="Helical" evidence="1">
    <location>
        <begin position="21"/>
        <end position="46"/>
    </location>
</feature>
<dbReference type="InterPro" id="IPR012334">
    <property type="entry name" value="Pectin_lyas_fold"/>
</dbReference>
<sequence>MLIRNCNMMEKLYNALLHKNTIYHALITRVIASSLFIFYTVSIFAVEDVYIRASTILRASKDNVLFTEKLPKLYSKLIVDVKCELEGRILALPLGAELAIEGKGYIDNGVIKGSNSVLTVTSQDPVIGTNILITGTWHNSEVYDSWFDFNNSPDFVANSIIGNVLSLTDDSHFCHIYFQTDRCYFFELPYKGEANLGDKLPYSMTGKTKKRKYANLYSDEYSFIRIFTIPSNTHLTIHNHFRMLPTNQGAYFVFWEYGKNNVIIDGKGIISGDASEHIYNSPFVKRSNYYGEWGHIFCCRACTNFHFKDITIENSFGDCILYSADYSSKQVLNRTSKELIVENIKIKYARRNGITIGAQNVVIQNTLFEGCGIDSIKGTAPRAAIDFEPDGVKIYPETGNDNVYMRNCVFINNKYDISSTFNNLETFNKVATHIVNCEFTAPLRLNTTYWIEFSNCIIPNITNYQDKITEKCPVKNITFKHCIIKKMPSILMEPSWKNSFLQCNIIELDRTVL</sequence>